<dbReference type="EMBL" id="CAUJNA010000776">
    <property type="protein sequence ID" value="CAJ1381050.1"/>
    <property type="molecule type" value="Genomic_DNA"/>
</dbReference>
<gene>
    <name evidence="1" type="ORF">EVOR1521_LOCUS8847</name>
</gene>
<evidence type="ECO:0000313" key="1">
    <source>
        <dbReference type="EMBL" id="CAJ1381050.1"/>
    </source>
</evidence>
<organism evidence="1 2">
    <name type="scientific">Effrenium voratum</name>
    <dbReference type="NCBI Taxonomy" id="2562239"/>
    <lineage>
        <taxon>Eukaryota</taxon>
        <taxon>Sar</taxon>
        <taxon>Alveolata</taxon>
        <taxon>Dinophyceae</taxon>
        <taxon>Suessiales</taxon>
        <taxon>Symbiodiniaceae</taxon>
        <taxon>Effrenium</taxon>
    </lineage>
</organism>
<comment type="caution">
    <text evidence="1">The sequence shown here is derived from an EMBL/GenBank/DDBJ whole genome shotgun (WGS) entry which is preliminary data.</text>
</comment>
<accession>A0AA36I4Y7</accession>
<protein>
    <submittedName>
        <fullName evidence="1">Uncharacterized protein</fullName>
    </submittedName>
</protein>
<proteinExistence type="predicted"/>
<keyword evidence="2" id="KW-1185">Reference proteome</keyword>
<dbReference type="Proteomes" id="UP001178507">
    <property type="component" value="Unassembled WGS sequence"/>
</dbReference>
<name>A0AA36I4Y7_9DINO</name>
<sequence>MPPATALMLKALEPEGRRAEQELNDFFRAFCVEAVDDIYKKHADLLAAVYKIFGGSKTPPGKPKYMALGEFQLLLELANAQTTGFLLRNSAWAFRMGMMCQTDESGASRFQEMSLVEFQMGVGAVAFLAARATSSSLVPTVKRLVQLLAAAMKERKDKPPK</sequence>
<evidence type="ECO:0000313" key="2">
    <source>
        <dbReference type="Proteomes" id="UP001178507"/>
    </source>
</evidence>
<dbReference type="AlphaFoldDB" id="A0AA36I4Y7"/>
<reference evidence="1" key="1">
    <citation type="submission" date="2023-08" db="EMBL/GenBank/DDBJ databases">
        <authorList>
            <person name="Chen Y."/>
            <person name="Shah S."/>
            <person name="Dougan E. K."/>
            <person name="Thang M."/>
            <person name="Chan C."/>
        </authorList>
    </citation>
    <scope>NUCLEOTIDE SEQUENCE</scope>
</reference>